<comment type="similarity">
    <text evidence="2">Belongs to the membrane fusion protein (MFP) (TC 8.A.1) family.</text>
</comment>
<feature type="domain" description="Multidrug resistance protein MdtA-like barrel-sandwich hybrid" evidence="7">
    <location>
        <begin position="59"/>
        <end position="197"/>
    </location>
</feature>
<accession>A0A5K7SB63</accession>
<evidence type="ECO:0000256" key="3">
    <source>
        <dbReference type="ARBA" id="ARBA00022448"/>
    </source>
</evidence>
<dbReference type="Pfam" id="PF25967">
    <property type="entry name" value="RND-MFP_C"/>
    <property type="match status" value="1"/>
</dbReference>
<evidence type="ECO:0000256" key="4">
    <source>
        <dbReference type="SAM" id="MobiDB-lite"/>
    </source>
</evidence>
<dbReference type="AlphaFoldDB" id="A0A5K7SB63"/>
<evidence type="ECO:0000256" key="1">
    <source>
        <dbReference type="ARBA" id="ARBA00004196"/>
    </source>
</evidence>
<reference evidence="10" key="1">
    <citation type="journal article" date="2020" name="Int. J. Syst. Evol. Microbiol.">
        <title>Aquipluma nitroreducens gen. nov. sp. nov., a novel facultatively anaerobic bacterium isolated from a freshwater lake.</title>
        <authorList>
            <person name="Watanabe M."/>
            <person name="Kojima H."/>
            <person name="Fukui M."/>
        </authorList>
    </citation>
    <scope>NUCLEOTIDE SEQUENCE</scope>
    <source>
        <strain evidence="10">MeG22</strain>
    </source>
</reference>
<dbReference type="Pfam" id="PF25917">
    <property type="entry name" value="BSH_RND"/>
    <property type="match status" value="1"/>
</dbReference>
<evidence type="ECO:0000256" key="2">
    <source>
        <dbReference type="ARBA" id="ARBA00009477"/>
    </source>
</evidence>
<feature type="domain" description="Multidrug resistance protein MdtA-like C-terminal permuted SH3" evidence="9">
    <location>
        <begin position="338"/>
        <end position="384"/>
    </location>
</feature>
<gene>
    <name evidence="10" type="ORF">AQPE_2920</name>
</gene>
<feature type="compositionally biased region" description="Polar residues" evidence="4">
    <location>
        <begin position="412"/>
        <end position="423"/>
    </location>
</feature>
<evidence type="ECO:0000259" key="8">
    <source>
        <dbReference type="Pfam" id="PF25954"/>
    </source>
</evidence>
<evidence type="ECO:0000259" key="6">
    <source>
        <dbReference type="Pfam" id="PF25876"/>
    </source>
</evidence>
<dbReference type="InterPro" id="IPR006143">
    <property type="entry name" value="RND_pump_MFP"/>
</dbReference>
<dbReference type="InterPro" id="IPR058624">
    <property type="entry name" value="MdtA-like_HH"/>
</dbReference>
<dbReference type="PANTHER" id="PTHR30469">
    <property type="entry name" value="MULTIDRUG RESISTANCE PROTEIN MDTA"/>
    <property type="match status" value="1"/>
</dbReference>
<keyword evidence="5" id="KW-0812">Transmembrane</keyword>
<dbReference type="GO" id="GO:0015562">
    <property type="term" value="F:efflux transmembrane transporter activity"/>
    <property type="evidence" value="ECO:0007669"/>
    <property type="project" value="TreeGrafter"/>
</dbReference>
<dbReference type="Pfam" id="PF25876">
    <property type="entry name" value="HH_MFP_RND"/>
    <property type="match status" value="1"/>
</dbReference>
<keyword evidence="5" id="KW-1133">Transmembrane helix</keyword>
<evidence type="ECO:0000313" key="10">
    <source>
        <dbReference type="EMBL" id="BBE18755.1"/>
    </source>
</evidence>
<protein>
    <submittedName>
        <fullName evidence="10">Macrolide-specific efflux protein MacA</fullName>
    </submittedName>
</protein>
<dbReference type="NCBIfam" id="TIGR01730">
    <property type="entry name" value="RND_mfp"/>
    <property type="match status" value="1"/>
</dbReference>
<dbReference type="Gene3D" id="2.40.420.20">
    <property type="match status" value="1"/>
</dbReference>
<evidence type="ECO:0000259" key="9">
    <source>
        <dbReference type="Pfam" id="PF25967"/>
    </source>
</evidence>
<feature type="domain" description="CusB-like beta-barrel" evidence="8">
    <location>
        <begin position="210"/>
        <end position="283"/>
    </location>
</feature>
<feature type="transmembrane region" description="Helical" evidence="5">
    <location>
        <begin position="5"/>
        <end position="22"/>
    </location>
</feature>
<feature type="domain" description="Multidrug resistance protein MdtA-like alpha-helical hairpin" evidence="6">
    <location>
        <begin position="98"/>
        <end position="168"/>
    </location>
</feature>
<keyword evidence="5" id="KW-0472">Membrane</keyword>
<dbReference type="Gene3D" id="2.40.30.170">
    <property type="match status" value="1"/>
</dbReference>
<dbReference type="InterPro" id="IPR058792">
    <property type="entry name" value="Beta-barrel_RND_2"/>
</dbReference>
<dbReference type="RefSeq" id="WP_318347062.1">
    <property type="nucleotide sequence ID" value="NZ_AP018694.1"/>
</dbReference>
<proteinExistence type="inferred from homology"/>
<dbReference type="InterPro" id="IPR058627">
    <property type="entry name" value="MdtA-like_C"/>
</dbReference>
<name>A0A5K7SB63_9BACT</name>
<keyword evidence="11" id="KW-1185">Reference proteome</keyword>
<sequence length="423" mass="45616">MKKSIIYIGSAVIVLAAGFLIYKTVGKTKQSVSIETAKVERGTISNTVTATGTLEAVKTVEVGTQVSGVIEKLFVDYNSQVKKGQLLAQLDETPLIAQLDQSKASVDQAEAQVKYQKANYERYKALLAKKLIAQSDFDLAEYNYNNALGSLNNAKSMYDKNKINLSYARIYSPIDGTVLDRAVEVGQTVAASFNTPTLFTIANDLTQMRVEAKVDEADIGQLVDGQHVEFTVDAFPLRKFNGEVTEIRLQPITTNNVVTYTVVIGAPNPENILKPGMTANANFFVTEKKNILLVPAKATRFTPDPEALAAYMPPMGPEGAKAAEFSAPPMPPVGEGASNDSIHTVWIKGSNGALHPQKVTVGVTDEINYEVVKGLNEGDEVVTSITTTGSETKKGKTSTSFFRPPGSEKRTATTNTQRGGPPQ</sequence>
<comment type="subcellular location">
    <subcellularLocation>
        <location evidence="1">Cell envelope</location>
    </subcellularLocation>
</comment>
<dbReference type="Gene3D" id="2.40.50.100">
    <property type="match status" value="1"/>
</dbReference>
<keyword evidence="3" id="KW-0813">Transport</keyword>
<dbReference type="Gene3D" id="1.10.287.470">
    <property type="entry name" value="Helix hairpin bin"/>
    <property type="match status" value="1"/>
</dbReference>
<dbReference type="SUPFAM" id="SSF111369">
    <property type="entry name" value="HlyD-like secretion proteins"/>
    <property type="match status" value="1"/>
</dbReference>
<dbReference type="Pfam" id="PF25954">
    <property type="entry name" value="Beta-barrel_RND_2"/>
    <property type="match status" value="1"/>
</dbReference>
<dbReference type="EMBL" id="AP018694">
    <property type="protein sequence ID" value="BBE18755.1"/>
    <property type="molecule type" value="Genomic_DNA"/>
</dbReference>
<dbReference type="GO" id="GO:1990281">
    <property type="term" value="C:efflux pump complex"/>
    <property type="evidence" value="ECO:0007669"/>
    <property type="project" value="TreeGrafter"/>
</dbReference>
<dbReference type="InterPro" id="IPR058625">
    <property type="entry name" value="MdtA-like_BSH"/>
</dbReference>
<organism evidence="10 11">
    <name type="scientific">Aquipluma nitroreducens</name>
    <dbReference type="NCBI Taxonomy" id="2010828"/>
    <lineage>
        <taxon>Bacteria</taxon>
        <taxon>Pseudomonadati</taxon>
        <taxon>Bacteroidota</taxon>
        <taxon>Bacteroidia</taxon>
        <taxon>Marinilabiliales</taxon>
        <taxon>Prolixibacteraceae</taxon>
        <taxon>Aquipluma</taxon>
    </lineage>
</organism>
<dbReference type="PANTHER" id="PTHR30469:SF33">
    <property type="entry name" value="SLR1207 PROTEIN"/>
    <property type="match status" value="1"/>
</dbReference>
<dbReference type="KEGG" id="anf:AQPE_2920"/>
<dbReference type="Proteomes" id="UP001193389">
    <property type="component" value="Chromosome"/>
</dbReference>
<feature type="region of interest" description="Disordered" evidence="4">
    <location>
        <begin position="386"/>
        <end position="423"/>
    </location>
</feature>
<evidence type="ECO:0000256" key="5">
    <source>
        <dbReference type="SAM" id="Phobius"/>
    </source>
</evidence>
<evidence type="ECO:0000313" key="11">
    <source>
        <dbReference type="Proteomes" id="UP001193389"/>
    </source>
</evidence>
<evidence type="ECO:0000259" key="7">
    <source>
        <dbReference type="Pfam" id="PF25917"/>
    </source>
</evidence>